<dbReference type="Gene3D" id="3.30.420.10">
    <property type="entry name" value="Ribonuclease H-like superfamily/Ribonuclease H"/>
    <property type="match status" value="1"/>
</dbReference>
<dbReference type="GO" id="GO:0003690">
    <property type="term" value="F:double-stranded DNA binding"/>
    <property type="evidence" value="ECO:0007669"/>
    <property type="project" value="TreeGrafter"/>
</dbReference>
<protein>
    <submittedName>
        <fullName evidence="1">Histone-lysine N-methyltransferase SETMAR</fullName>
    </submittedName>
</protein>
<name>A0A4C1Z7D3_EUMVA</name>
<dbReference type="OrthoDB" id="616263at2759"/>
<keyword evidence="2" id="KW-1185">Reference proteome</keyword>
<dbReference type="EMBL" id="BGZK01001639">
    <property type="protein sequence ID" value="GBP83788.1"/>
    <property type="molecule type" value="Genomic_DNA"/>
</dbReference>
<dbReference type="GO" id="GO:0000793">
    <property type="term" value="C:condensed chromosome"/>
    <property type="evidence" value="ECO:0007669"/>
    <property type="project" value="TreeGrafter"/>
</dbReference>
<dbReference type="GO" id="GO:0015074">
    <property type="term" value="P:DNA integration"/>
    <property type="evidence" value="ECO:0007669"/>
    <property type="project" value="TreeGrafter"/>
</dbReference>
<dbReference type="AlphaFoldDB" id="A0A4C1Z7D3"/>
<keyword evidence="1" id="KW-0808">Transferase</keyword>
<dbReference type="GO" id="GO:0032259">
    <property type="term" value="P:methylation"/>
    <property type="evidence" value="ECO:0007669"/>
    <property type="project" value="UniProtKB-KW"/>
</dbReference>
<dbReference type="Proteomes" id="UP000299102">
    <property type="component" value="Unassembled WGS sequence"/>
</dbReference>
<evidence type="ECO:0000313" key="2">
    <source>
        <dbReference type="Proteomes" id="UP000299102"/>
    </source>
</evidence>
<dbReference type="GO" id="GO:0044774">
    <property type="term" value="P:mitotic DNA integrity checkpoint signaling"/>
    <property type="evidence" value="ECO:0007669"/>
    <property type="project" value="TreeGrafter"/>
</dbReference>
<organism evidence="1 2">
    <name type="scientific">Eumeta variegata</name>
    <name type="common">Bagworm moth</name>
    <name type="synonym">Eumeta japonica</name>
    <dbReference type="NCBI Taxonomy" id="151549"/>
    <lineage>
        <taxon>Eukaryota</taxon>
        <taxon>Metazoa</taxon>
        <taxon>Ecdysozoa</taxon>
        <taxon>Arthropoda</taxon>
        <taxon>Hexapoda</taxon>
        <taxon>Insecta</taxon>
        <taxon>Pterygota</taxon>
        <taxon>Neoptera</taxon>
        <taxon>Endopterygota</taxon>
        <taxon>Lepidoptera</taxon>
        <taxon>Glossata</taxon>
        <taxon>Ditrysia</taxon>
        <taxon>Tineoidea</taxon>
        <taxon>Psychidae</taxon>
        <taxon>Oiketicinae</taxon>
        <taxon>Eumeta</taxon>
    </lineage>
</organism>
<dbReference type="InterPro" id="IPR036397">
    <property type="entry name" value="RNaseH_sf"/>
</dbReference>
<dbReference type="GO" id="GO:0035861">
    <property type="term" value="C:site of double-strand break"/>
    <property type="evidence" value="ECO:0007669"/>
    <property type="project" value="TreeGrafter"/>
</dbReference>
<dbReference type="PANTHER" id="PTHR46060">
    <property type="entry name" value="MARINER MOS1 TRANSPOSASE-LIKE PROTEIN"/>
    <property type="match status" value="1"/>
</dbReference>
<dbReference type="GO" id="GO:0000729">
    <property type="term" value="P:DNA double-strand break processing"/>
    <property type="evidence" value="ECO:0007669"/>
    <property type="project" value="TreeGrafter"/>
</dbReference>
<accession>A0A4C1Z7D3</accession>
<keyword evidence="1" id="KW-0489">Methyltransferase</keyword>
<dbReference type="GO" id="GO:0042800">
    <property type="term" value="F:histone H3K4 methyltransferase activity"/>
    <property type="evidence" value="ECO:0007669"/>
    <property type="project" value="TreeGrafter"/>
</dbReference>
<dbReference type="GO" id="GO:0046975">
    <property type="term" value="F:histone H3K36 methyltransferase activity"/>
    <property type="evidence" value="ECO:0007669"/>
    <property type="project" value="TreeGrafter"/>
</dbReference>
<sequence>MNVKIKICAATELSFCLHCAAGTAELAAPESFCRATRFTCPTDCRAGAGGPPAPRSNFLCRKQALKTIVIPGLTRNKLMLYVWWDWKGIIDYELLAPSKTMNSDLYCQQLTRLNEKVEKKLPEWINRNGVISHNDNGRPHTSLAIYQKLRDIQPTADPPDLRICLSNMNLYPKNLILMLTGGCDCLQFPEDVPGWHETSSSKPLAIRTDYRGSEAVDIRHSADAVTTSRTDDLICSP</sequence>
<proteinExistence type="predicted"/>
<reference evidence="1 2" key="1">
    <citation type="journal article" date="2019" name="Commun. Biol.">
        <title>The bagworm genome reveals a unique fibroin gene that provides high tensile strength.</title>
        <authorList>
            <person name="Kono N."/>
            <person name="Nakamura H."/>
            <person name="Ohtoshi R."/>
            <person name="Tomita M."/>
            <person name="Numata K."/>
            <person name="Arakawa K."/>
        </authorList>
    </citation>
    <scope>NUCLEOTIDE SEQUENCE [LARGE SCALE GENOMIC DNA]</scope>
</reference>
<evidence type="ECO:0000313" key="1">
    <source>
        <dbReference type="EMBL" id="GBP83788.1"/>
    </source>
</evidence>
<dbReference type="GO" id="GO:0000014">
    <property type="term" value="F:single-stranded DNA endodeoxyribonuclease activity"/>
    <property type="evidence" value="ECO:0007669"/>
    <property type="project" value="TreeGrafter"/>
</dbReference>
<dbReference type="GO" id="GO:0006303">
    <property type="term" value="P:double-strand break repair via nonhomologous end joining"/>
    <property type="evidence" value="ECO:0007669"/>
    <property type="project" value="TreeGrafter"/>
</dbReference>
<dbReference type="Pfam" id="PF01359">
    <property type="entry name" value="Transposase_1"/>
    <property type="match status" value="1"/>
</dbReference>
<gene>
    <name evidence="1" type="primary">SETMAR</name>
    <name evidence="1" type="ORF">EVAR_59854_1</name>
</gene>
<dbReference type="GO" id="GO:0005634">
    <property type="term" value="C:nucleus"/>
    <property type="evidence" value="ECO:0007669"/>
    <property type="project" value="TreeGrafter"/>
</dbReference>
<comment type="caution">
    <text evidence="1">The sequence shown here is derived from an EMBL/GenBank/DDBJ whole genome shotgun (WGS) entry which is preliminary data.</text>
</comment>
<dbReference type="PANTHER" id="PTHR46060:SF2">
    <property type="entry name" value="HISTONE-LYSINE N-METHYLTRANSFERASE SETMAR"/>
    <property type="match status" value="1"/>
</dbReference>
<dbReference type="InterPro" id="IPR052709">
    <property type="entry name" value="Transposase-MT_Hybrid"/>
</dbReference>
<dbReference type="GO" id="GO:0003697">
    <property type="term" value="F:single-stranded DNA binding"/>
    <property type="evidence" value="ECO:0007669"/>
    <property type="project" value="TreeGrafter"/>
</dbReference>
<dbReference type="GO" id="GO:0044547">
    <property type="term" value="F:DNA topoisomerase binding"/>
    <property type="evidence" value="ECO:0007669"/>
    <property type="project" value="TreeGrafter"/>
</dbReference>
<dbReference type="STRING" id="151549.A0A4C1Z7D3"/>
<dbReference type="InterPro" id="IPR001888">
    <property type="entry name" value="Transposase_1"/>
</dbReference>
<dbReference type="GO" id="GO:0031297">
    <property type="term" value="P:replication fork processing"/>
    <property type="evidence" value="ECO:0007669"/>
    <property type="project" value="TreeGrafter"/>
</dbReference>